<dbReference type="InterPro" id="IPR027417">
    <property type="entry name" value="P-loop_NTPase"/>
</dbReference>
<evidence type="ECO:0000256" key="4">
    <source>
        <dbReference type="ARBA" id="ARBA00023186"/>
    </source>
</evidence>
<dbReference type="Proteomes" id="UP000184029">
    <property type="component" value="Unassembled WGS sequence"/>
</dbReference>
<keyword evidence="3" id="KW-0342">GTP-binding</keyword>
<evidence type="ECO:0000256" key="1">
    <source>
        <dbReference type="ARBA" id="ARBA00022741"/>
    </source>
</evidence>
<keyword evidence="1" id="KW-0547">Nucleotide-binding</keyword>
<comment type="caution">
    <text evidence="5">The sequence shown here is derived from an EMBL/GenBank/DDBJ whole genome shotgun (WGS) entry which is preliminary data.</text>
</comment>
<dbReference type="PANTHER" id="PTHR43087:SF1">
    <property type="entry name" value="LAO_AO TRANSPORT SYSTEM ATPASE"/>
    <property type="match status" value="1"/>
</dbReference>
<dbReference type="PANTHER" id="PTHR43087">
    <property type="entry name" value="LYSINE/ARGININE/ORNITHINE TRANSPORT SYSTEM KINASE"/>
    <property type="match status" value="1"/>
</dbReference>
<organism evidence="5 6">
    <name type="scientific">Heyndrickxia coagulans DSM 1 = ATCC 7050</name>
    <dbReference type="NCBI Taxonomy" id="1121088"/>
    <lineage>
        <taxon>Bacteria</taxon>
        <taxon>Bacillati</taxon>
        <taxon>Bacillota</taxon>
        <taxon>Bacilli</taxon>
        <taxon>Bacillales</taxon>
        <taxon>Bacillaceae</taxon>
        <taxon>Heyndrickxia</taxon>
    </lineage>
</organism>
<protein>
    <submittedName>
        <fullName evidence="5">ArgK protein</fullName>
    </submittedName>
</protein>
<evidence type="ECO:0000313" key="5">
    <source>
        <dbReference type="EMBL" id="SHF35253.1"/>
    </source>
</evidence>
<keyword evidence="2" id="KW-0378">Hydrolase</keyword>
<dbReference type="EMBL" id="FQUB01000034">
    <property type="protein sequence ID" value="SHF35253.1"/>
    <property type="molecule type" value="Genomic_DNA"/>
</dbReference>
<accession>A0A8B4BUF2</accession>
<dbReference type="GO" id="GO:0005525">
    <property type="term" value="F:GTP binding"/>
    <property type="evidence" value="ECO:0007669"/>
    <property type="project" value="UniProtKB-KW"/>
</dbReference>
<name>A0A8B4BUF2_HEYCO</name>
<dbReference type="Pfam" id="PF03308">
    <property type="entry name" value="MeaB"/>
    <property type="match status" value="1"/>
</dbReference>
<dbReference type="Gene3D" id="3.40.50.300">
    <property type="entry name" value="P-loop containing nucleotide triphosphate hydrolases"/>
    <property type="match status" value="1"/>
</dbReference>
<gene>
    <name evidence="5" type="ORF">SAMN02745208_01848</name>
</gene>
<sequence length="253" mass="27561">MKELHDYGIARIFSPEDGRKLGLQGMINMMLRECDHPTVTEADFAKEAGRLSEGRISSVARLISYAENHLNHQEALAALESAIPAVKKALFVGITGTGGAGKSSLTDELIRRFLHDHPESKIAVLSVDPTKQKTGGALLGDRIRMNAIFHPNVFMRSLATRASRSELSLAHDAIRIVKAAGFDLILIETSGIGQVDAEITNISDVAMYVMTSEFGAPSQLEKIDMIDYADLIVINKFERKGSEDAKKQVQIGG</sequence>
<dbReference type="AlphaFoldDB" id="A0A8B4BUF2"/>
<dbReference type="GO" id="GO:0016787">
    <property type="term" value="F:hydrolase activity"/>
    <property type="evidence" value="ECO:0007669"/>
    <property type="project" value="UniProtKB-KW"/>
</dbReference>
<proteinExistence type="predicted"/>
<evidence type="ECO:0000256" key="3">
    <source>
        <dbReference type="ARBA" id="ARBA00023134"/>
    </source>
</evidence>
<dbReference type="SUPFAM" id="SSF52540">
    <property type="entry name" value="P-loop containing nucleoside triphosphate hydrolases"/>
    <property type="match status" value="1"/>
</dbReference>
<evidence type="ECO:0000256" key="2">
    <source>
        <dbReference type="ARBA" id="ARBA00022801"/>
    </source>
</evidence>
<evidence type="ECO:0000313" key="6">
    <source>
        <dbReference type="Proteomes" id="UP000184029"/>
    </source>
</evidence>
<dbReference type="Gene3D" id="3.40.50.280">
    <property type="entry name" value="Cobalamin-binding domain"/>
    <property type="match status" value="1"/>
</dbReference>
<keyword evidence="4" id="KW-0143">Chaperone</keyword>
<reference evidence="5 6" key="1">
    <citation type="submission" date="2016-11" db="EMBL/GenBank/DDBJ databases">
        <authorList>
            <person name="Varghese N."/>
            <person name="Submissions S."/>
        </authorList>
    </citation>
    <scope>NUCLEOTIDE SEQUENCE [LARGE SCALE GENOMIC DNA]</scope>
    <source>
        <strain evidence="5 6">DSM 1</strain>
    </source>
</reference>
<dbReference type="InterPro" id="IPR052040">
    <property type="entry name" value="GTPase/Isobutyryl-CoA_mutase"/>
</dbReference>